<feature type="signal peptide" evidence="1">
    <location>
        <begin position="1"/>
        <end position="18"/>
    </location>
</feature>
<dbReference type="Pfam" id="PF13798">
    <property type="entry name" value="PCYCGC"/>
    <property type="match status" value="1"/>
</dbReference>
<gene>
    <name evidence="2" type="ORF">H0266_17195</name>
</gene>
<feature type="chain" id="PRO_5038408331" description="Lipoprotein" evidence="1">
    <location>
        <begin position="19"/>
        <end position="159"/>
    </location>
</feature>
<dbReference type="EMBL" id="JACEFG010000004">
    <property type="protein sequence ID" value="MBA2176626.1"/>
    <property type="molecule type" value="Genomic_DNA"/>
</dbReference>
<evidence type="ECO:0000313" key="2">
    <source>
        <dbReference type="EMBL" id="MBA2176626.1"/>
    </source>
</evidence>
<keyword evidence="1" id="KW-0732">Signal</keyword>
<dbReference type="Proteomes" id="UP000571017">
    <property type="component" value="Unassembled WGS sequence"/>
</dbReference>
<dbReference type="AlphaFoldDB" id="A0A838CYR7"/>
<organism evidence="2 3">
    <name type="scientific">Halobacillus locisalis</name>
    <dbReference type="NCBI Taxonomy" id="220753"/>
    <lineage>
        <taxon>Bacteria</taxon>
        <taxon>Bacillati</taxon>
        <taxon>Bacillota</taxon>
        <taxon>Bacilli</taxon>
        <taxon>Bacillales</taxon>
        <taxon>Bacillaceae</taxon>
        <taxon>Halobacillus</taxon>
    </lineage>
</organism>
<evidence type="ECO:0000256" key="1">
    <source>
        <dbReference type="SAM" id="SignalP"/>
    </source>
</evidence>
<dbReference type="PROSITE" id="PS51257">
    <property type="entry name" value="PROKAR_LIPOPROTEIN"/>
    <property type="match status" value="1"/>
</dbReference>
<comment type="caution">
    <text evidence="2">The sequence shown here is derived from an EMBL/GenBank/DDBJ whole genome shotgun (WGS) entry which is preliminary data.</text>
</comment>
<sequence>MKIKLLFISFLIIGSTLAGCSSGASEDTGDTQHAHGDMREETASAAELPAFLDEKPEDMQMLYTAAGQSKDLLEQMPCYCGCGDSAGHRNNYDCFIHENKESGAVTWDDHATKCGVCLEIAAQAIIDHQDGKSVKEIRDEIDKAYEEGYAEPTPTPAVS</sequence>
<name>A0A838CYR7_9BACI</name>
<evidence type="ECO:0000313" key="3">
    <source>
        <dbReference type="Proteomes" id="UP000571017"/>
    </source>
</evidence>
<keyword evidence="3" id="KW-1185">Reference proteome</keyword>
<dbReference type="InterPro" id="IPR025673">
    <property type="entry name" value="PCYCGC"/>
</dbReference>
<accession>A0A838CYR7</accession>
<reference evidence="2 3" key="1">
    <citation type="journal article" date="2004" name="Extremophiles">
        <title>Halobacillus locisalis sp. nov., a halophilic bacterium isolated from a marine solar saltern of the Yellow Sea in Korea.</title>
        <authorList>
            <person name="Yoon J.H."/>
            <person name="Kang K.H."/>
            <person name="Oh T.K."/>
            <person name="Park Y.H."/>
        </authorList>
    </citation>
    <scope>NUCLEOTIDE SEQUENCE [LARGE SCALE GENOMIC DNA]</scope>
    <source>
        <strain evidence="2 3">KCTC 3788</strain>
    </source>
</reference>
<protein>
    <recommendedName>
        <fullName evidence="4">Lipoprotein</fullName>
    </recommendedName>
</protein>
<evidence type="ECO:0008006" key="4">
    <source>
        <dbReference type="Google" id="ProtNLM"/>
    </source>
</evidence>
<proteinExistence type="predicted"/>
<dbReference type="RefSeq" id="WP_181473684.1">
    <property type="nucleotide sequence ID" value="NZ_JACEFG010000004.1"/>
</dbReference>